<sequence>MPADIARAVRWLEAAALTMGALNETKAVRPALDALTLRLDGKKADANTIKRKRAILHHVFEYAVELEELPSNPLHRIKWKLPKPTETVDPRVVVNPRQARELLVALTYVGKRQRGGRGRGQRLMAIFAALPPGEAVSLREQNCHLPPQGWGRLILDGSRPEVNRRWTDTGDAHELRGLKHRGQDDVRRIPIPTELVKILRQHIAEFGVAPDGRLFRSERGGVVASTAYTEVWQEARILALTPAQAASPLGRRPYDLRHAAVSLWLNGGVPAPEVAARAGHGVDVLLRVYAKCIDGQEEIVNQRIADVLTA</sequence>
<dbReference type="Gene3D" id="1.10.443.10">
    <property type="entry name" value="Intergrase catalytic core"/>
    <property type="match status" value="1"/>
</dbReference>
<comment type="caution">
    <text evidence="5">The sequence shown here is derived from an EMBL/GenBank/DDBJ whole genome shotgun (WGS) entry which is preliminary data.</text>
</comment>
<keyword evidence="6" id="KW-1185">Reference proteome</keyword>
<comment type="similarity">
    <text evidence="1">Belongs to the 'phage' integrase family.</text>
</comment>
<accession>A0A7X0C972</accession>
<dbReference type="InterPro" id="IPR050090">
    <property type="entry name" value="Tyrosine_recombinase_XerCD"/>
</dbReference>
<keyword evidence="3" id="KW-0233">DNA recombination</keyword>
<dbReference type="PANTHER" id="PTHR30349:SF64">
    <property type="entry name" value="PROPHAGE INTEGRASE INTD-RELATED"/>
    <property type="match status" value="1"/>
</dbReference>
<dbReference type="GO" id="GO:0006310">
    <property type="term" value="P:DNA recombination"/>
    <property type="evidence" value="ECO:0007669"/>
    <property type="project" value="UniProtKB-KW"/>
</dbReference>
<dbReference type="InterPro" id="IPR013762">
    <property type="entry name" value="Integrase-like_cat_sf"/>
</dbReference>
<dbReference type="Proteomes" id="UP000583800">
    <property type="component" value="Unassembled WGS sequence"/>
</dbReference>
<dbReference type="AlphaFoldDB" id="A0A7X0C972"/>
<evidence type="ECO:0000256" key="3">
    <source>
        <dbReference type="ARBA" id="ARBA00023172"/>
    </source>
</evidence>
<gene>
    <name evidence="5" type="ORF">FHU36_006478</name>
</gene>
<dbReference type="EMBL" id="JACHJB010000003">
    <property type="protein sequence ID" value="MBB6349906.1"/>
    <property type="molecule type" value="Genomic_DNA"/>
</dbReference>
<keyword evidence="2" id="KW-0238">DNA-binding</keyword>
<dbReference type="Gene3D" id="1.10.150.130">
    <property type="match status" value="1"/>
</dbReference>
<dbReference type="PANTHER" id="PTHR30349">
    <property type="entry name" value="PHAGE INTEGRASE-RELATED"/>
    <property type="match status" value="1"/>
</dbReference>
<reference evidence="5 6" key="1">
    <citation type="submission" date="2020-08" db="EMBL/GenBank/DDBJ databases">
        <title>Sequencing the genomes of 1000 actinobacteria strains.</title>
        <authorList>
            <person name="Klenk H.-P."/>
        </authorList>
    </citation>
    <scope>NUCLEOTIDE SEQUENCE [LARGE SCALE GENOMIC DNA]</scope>
    <source>
        <strain evidence="5 6">DSM 45913</strain>
    </source>
</reference>
<evidence type="ECO:0000313" key="6">
    <source>
        <dbReference type="Proteomes" id="UP000583800"/>
    </source>
</evidence>
<protein>
    <submittedName>
        <fullName evidence="5">Integrase</fullName>
    </submittedName>
</protein>
<dbReference type="PROSITE" id="PS51898">
    <property type="entry name" value="TYR_RECOMBINASE"/>
    <property type="match status" value="1"/>
</dbReference>
<dbReference type="RefSeq" id="WP_246503020.1">
    <property type="nucleotide sequence ID" value="NZ_JACHJB010000003.1"/>
</dbReference>
<evidence type="ECO:0000259" key="4">
    <source>
        <dbReference type="PROSITE" id="PS51898"/>
    </source>
</evidence>
<dbReference type="InterPro" id="IPR010998">
    <property type="entry name" value="Integrase_recombinase_N"/>
</dbReference>
<name>A0A7X0C972_9ACTN</name>
<proteinExistence type="inferred from homology"/>
<dbReference type="InterPro" id="IPR002104">
    <property type="entry name" value="Integrase_catalytic"/>
</dbReference>
<dbReference type="InterPro" id="IPR011010">
    <property type="entry name" value="DNA_brk_join_enz"/>
</dbReference>
<evidence type="ECO:0000256" key="2">
    <source>
        <dbReference type="ARBA" id="ARBA00023125"/>
    </source>
</evidence>
<evidence type="ECO:0000313" key="5">
    <source>
        <dbReference type="EMBL" id="MBB6349906.1"/>
    </source>
</evidence>
<dbReference type="GO" id="GO:0003677">
    <property type="term" value="F:DNA binding"/>
    <property type="evidence" value="ECO:0007669"/>
    <property type="project" value="UniProtKB-KW"/>
</dbReference>
<dbReference type="GO" id="GO:0015074">
    <property type="term" value="P:DNA integration"/>
    <property type="evidence" value="ECO:0007669"/>
    <property type="project" value="InterPro"/>
</dbReference>
<feature type="domain" description="Tyr recombinase" evidence="4">
    <location>
        <begin position="88"/>
        <end position="304"/>
    </location>
</feature>
<evidence type="ECO:0000256" key="1">
    <source>
        <dbReference type="ARBA" id="ARBA00008857"/>
    </source>
</evidence>
<dbReference type="SUPFAM" id="SSF56349">
    <property type="entry name" value="DNA breaking-rejoining enzymes"/>
    <property type="match status" value="1"/>
</dbReference>
<organism evidence="5 6">
    <name type="scientific">Nonomuraea muscovyensis</name>
    <dbReference type="NCBI Taxonomy" id="1124761"/>
    <lineage>
        <taxon>Bacteria</taxon>
        <taxon>Bacillati</taxon>
        <taxon>Actinomycetota</taxon>
        <taxon>Actinomycetes</taxon>
        <taxon>Streptosporangiales</taxon>
        <taxon>Streptosporangiaceae</taxon>
        <taxon>Nonomuraea</taxon>
    </lineage>
</organism>